<proteinExistence type="predicted"/>
<keyword evidence="1" id="KW-0479">Metal-binding</keyword>
<dbReference type="Ensembl" id="ENSAMXT00000032858.1">
    <property type="protein sequence ID" value="ENSAMXP00000047429.1"/>
    <property type="gene ID" value="ENSAMXG00000037888.1"/>
</dbReference>
<evidence type="ECO:0000259" key="5">
    <source>
        <dbReference type="PROSITE" id="PS50089"/>
    </source>
</evidence>
<keyword evidence="7" id="KW-1185">Reference proteome</keyword>
<dbReference type="Pfam" id="PF13445">
    <property type="entry name" value="zf-RING_UBOX"/>
    <property type="match status" value="1"/>
</dbReference>
<evidence type="ECO:0000313" key="6">
    <source>
        <dbReference type="Ensembl" id="ENSAMXP00000047429.1"/>
    </source>
</evidence>
<dbReference type="SMART" id="SM00184">
    <property type="entry name" value="RING"/>
    <property type="match status" value="1"/>
</dbReference>
<dbReference type="Proteomes" id="UP000018467">
    <property type="component" value="Unassembled WGS sequence"/>
</dbReference>
<name>A0A3B1K1D4_ASTMX</name>
<sequence>MGAFLTQLRVDLSCPVCLDVFNDPVVLACGHSFCTTRLYYSRIQDPERECLICKLHLSSIKVYPIPNLALKVTLLDLHVTSGSRSKNNIKLCFLYRSGGFGPKHCKLLPQYLRRSEQCLNL</sequence>
<protein>
    <recommendedName>
        <fullName evidence="5">RING-type domain-containing protein</fullName>
    </recommendedName>
</protein>
<evidence type="ECO:0000256" key="4">
    <source>
        <dbReference type="PROSITE-ProRule" id="PRU00175"/>
    </source>
</evidence>
<reference evidence="6" key="3">
    <citation type="submission" date="2025-08" db="UniProtKB">
        <authorList>
            <consortium name="Ensembl"/>
        </authorList>
    </citation>
    <scope>IDENTIFICATION</scope>
</reference>
<dbReference type="AlphaFoldDB" id="A0A3B1K1D4"/>
<dbReference type="InterPro" id="IPR013083">
    <property type="entry name" value="Znf_RING/FYVE/PHD"/>
</dbReference>
<dbReference type="SUPFAM" id="SSF57850">
    <property type="entry name" value="RING/U-box"/>
    <property type="match status" value="1"/>
</dbReference>
<dbReference type="Gene3D" id="3.30.40.10">
    <property type="entry name" value="Zinc/RING finger domain, C3HC4 (zinc finger)"/>
    <property type="match status" value="1"/>
</dbReference>
<dbReference type="InterPro" id="IPR001841">
    <property type="entry name" value="Znf_RING"/>
</dbReference>
<dbReference type="InParanoid" id="A0A3B1K1D4"/>
<keyword evidence="2 4" id="KW-0863">Zinc-finger</keyword>
<reference evidence="7" key="2">
    <citation type="journal article" date="2014" name="Nat. Commun.">
        <title>The cavefish genome reveals candidate genes for eye loss.</title>
        <authorList>
            <person name="McGaugh S.E."/>
            <person name="Gross J.B."/>
            <person name="Aken B."/>
            <person name="Blin M."/>
            <person name="Borowsky R."/>
            <person name="Chalopin D."/>
            <person name="Hinaux H."/>
            <person name="Jeffery W.R."/>
            <person name="Keene A."/>
            <person name="Ma L."/>
            <person name="Minx P."/>
            <person name="Murphy D."/>
            <person name="O'Quin K.E."/>
            <person name="Retaux S."/>
            <person name="Rohner N."/>
            <person name="Searle S.M."/>
            <person name="Stahl B.A."/>
            <person name="Tabin C."/>
            <person name="Volff J.N."/>
            <person name="Yoshizawa M."/>
            <person name="Warren W.C."/>
        </authorList>
    </citation>
    <scope>NUCLEOTIDE SEQUENCE [LARGE SCALE GENOMIC DNA]</scope>
    <source>
        <strain evidence="7">female</strain>
    </source>
</reference>
<dbReference type="InterPro" id="IPR027370">
    <property type="entry name" value="Znf-RING_euk"/>
</dbReference>
<keyword evidence="3" id="KW-0862">Zinc</keyword>
<reference evidence="7" key="1">
    <citation type="submission" date="2013-03" db="EMBL/GenBank/DDBJ databases">
        <authorList>
            <person name="Jeffery W."/>
            <person name="Warren W."/>
            <person name="Wilson R.K."/>
        </authorList>
    </citation>
    <scope>NUCLEOTIDE SEQUENCE</scope>
    <source>
        <strain evidence="7">female</strain>
    </source>
</reference>
<dbReference type="PROSITE" id="PS50089">
    <property type="entry name" value="ZF_RING_2"/>
    <property type="match status" value="1"/>
</dbReference>
<evidence type="ECO:0000313" key="7">
    <source>
        <dbReference type="Proteomes" id="UP000018467"/>
    </source>
</evidence>
<accession>A0A3B1K1D4</accession>
<dbReference type="GO" id="GO:0008270">
    <property type="term" value="F:zinc ion binding"/>
    <property type="evidence" value="ECO:0007669"/>
    <property type="project" value="UniProtKB-KW"/>
</dbReference>
<evidence type="ECO:0000256" key="1">
    <source>
        <dbReference type="ARBA" id="ARBA00022723"/>
    </source>
</evidence>
<evidence type="ECO:0000256" key="2">
    <source>
        <dbReference type="ARBA" id="ARBA00022771"/>
    </source>
</evidence>
<feature type="domain" description="RING-type" evidence="5">
    <location>
        <begin position="14"/>
        <end position="54"/>
    </location>
</feature>
<dbReference type="STRING" id="7994.ENSAMXP00000047429"/>
<evidence type="ECO:0000256" key="3">
    <source>
        <dbReference type="ARBA" id="ARBA00022833"/>
    </source>
</evidence>
<organism evidence="6 7">
    <name type="scientific">Astyanax mexicanus</name>
    <name type="common">Blind cave fish</name>
    <name type="synonym">Astyanax fasciatus mexicanus</name>
    <dbReference type="NCBI Taxonomy" id="7994"/>
    <lineage>
        <taxon>Eukaryota</taxon>
        <taxon>Metazoa</taxon>
        <taxon>Chordata</taxon>
        <taxon>Craniata</taxon>
        <taxon>Vertebrata</taxon>
        <taxon>Euteleostomi</taxon>
        <taxon>Actinopterygii</taxon>
        <taxon>Neopterygii</taxon>
        <taxon>Teleostei</taxon>
        <taxon>Ostariophysi</taxon>
        <taxon>Characiformes</taxon>
        <taxon>Characoidei</taxon>
        <taxon>Acestrorhamphidae</taxon>
        <taxon>Acestrorhamphinae</taxon>
        <taxon>Astyanax</taxon>
    </lineage>
</organism>
<reference evidence="6" key="4">
    <citation type="submission" date="2025-09" db="UniProtKB">
        <authorList>
            <consortium name="Ensembl"/>
        </authorList>
    </citation>
    <scope>IDENTIFICATION</scope>
</reference>